<gene>
    <name evidence="4" type="ORF">AAG747_08845</name>
</gene>
<feature type="signal peptide" evidence="1">
    <location>
        <begin position="1"/>
        <end position="20"/>
    </location>
</feature>
<dbReference type="Proteomes" id="UP001403385">
    <property type="component" value="Unassembled WGS sequence"/>
</dbReference>
<dbReference type="AlphaFoldDB" id="A0AAW9S8D9"/>
<organism evidence="4 5">
    <name type="scientific">Rapidithrix thailandica</name>
    <dbReference type="NCBI Taxonomy" id="413964"/>
    <lineage>
        <taxon>Bacteria</taxon>
        <taxon>Pseudomonadati</taxon>
        <taxon>Bacteroidota</taxon>
        <taxon>Cytophagia</taxon>
        <taxon>Cytophagales</taxon>
        <taxon>Flammeovirgaceae</taxon>
        <taxon>Rapidithrix</taxon>
    </lineage>
</organism>
<evidence type="ECO:0000313" key="4">
    <source>
        <dbReference type="EMBL" id="MEN7548015.1"/>
    </source>
</evidence>
<dbReference type="InterPro" id="IPR024278">
    <property type="entry name" value="DUF3823_N"/>
</dbReference>
<protein>
    <submittedName>
        <fullName evidence="4">DUF3823 domain-containing protein</fullName>
    </submittedName>
</protein>
<comment type="caution">
    <text evidence="4">The sequence shown here is derived from an EMBL/GenBank/DDBJ whole genome shotgun (WGS) entry which is preliminary data.</text>
</comment>
<evidence type="ECO:0000256" key="1">
    <source>
        <dbReference type="SAM" id="SignalP"/>
    </source>
</evidence>
<keyword evidence="1" id="KW-0732">Signal</keyword>
<proteinExistence type="predicted"/>
<name>A0AAW9S8D9_9BACT</name>
<evidence type="ECO:0000259" key="2">
    <source>
        <dbReference type="Pfam" id="PF12866"/>
    </source>
</evidence>
<reference evidence="4 5" key="1">
    <citation type="submission" date="2024-04" db="EMBL/GenBank/DDBJ databases">
        <title>Novel genus in family Flammeovirgaceae.</title>
        <authorList>
            <person name="Nguyen T.H."/>
            <person name="Vuong T.Q."/>
            <person name="Le H."/>
            <person name="Kim S.-G."/>
        </authorList>
    </citation>
    <scope>NUCLEOTIDE SEQUENCE [LARGE SCALE GENOMIC DNA]</scope>
    <source>
        <strain evidence="4 5">JCM 23209</strain>
    </source>
</reference>
<dbReference type="InterPro" id="IPR041186">
    <property type="entry name" value="DUF3823_C"/>
</dbReference>
<dbReference type="RefSeq" id="WP_346820797.1">
    <property type="nucleotide sequence ID" value="NZ_JBDKWZ010000004.1"/>
</dbReference>
<feature type="chain" id="PRO_5043824531" evidence="1">
    <location>
        <begin position="21"/>
        <end position="223"/>
    </location>
</feature>
<sequence>MKQIHLYILLCLVGLSGACAYDNYDEPASVLTGQLLYEGKPVGVKNAEITLDVYEPGWPFREAIPVNVNQDGTFSAQLFESQYKIVRRKDVGAFVNDLDTTEVIVHSHTVQDIEVLPFFFIEEPQYTVNTGILNASFHVEQPVTGKELESIEVYVSTTRFCDAENNQLRFVLLAEEVENLEAVTIEGELGELSNREYVFVRIGVKSLSQTARNYSLVRKIHLP</sequence>
<evidence type="ECO:0000313" key="5">
    <source>
        <dbReference type="Proteomes" id="UP001403385"/>
    </source>
</evidence>
<feature type="domain" description="DUF3823" evidence="2">
    <location>
        <begin position="29"/>
        <end position="115"/>
    </location>
</feature>
<dbReference type="Gene3D" id="2.60.40.1120">
    <property type="entry name" value="Carboxypeptidase-like, regulatory domain"/>
    <property type="match status" value="1"/>
</dbReference>
<dbReference type="EMBL" id="JBDKWZ010000004">
    <property type="protein sequence ID" value="MEN7548015.1"/>
    <property type="molecule type" value="Genomic_DNA"/>
</dbReference>
<dbReference type="Pfam" id="PF18003">
    <property type="entry name" value="DUF3823_C"/>
    <property type="match status" value="1"/>
</dbReference>
<dbReference type="Pfam" id="PF12866">
    <property type="entry name" value="DUF3823"/>
    <property type="match status" value="1"/>
</dbReference>
<dbReference type="PROSITE" id="PS51257">
    <property type="entry name" value="PROKAR_LIPOPROTEIN"/>
    <property type="match status" value="1"/>
</dbReference>
<accession>A0AAW9S8D9</accession>
<keyword evidence="5" id="KW-1185">Reference proteome</keyword>
<feature type="domain" description="DUF3823" evidence="3">
    <location>
        <begin position="120"/>
        <end position="218"/>
    </location>
</feature>
<dbReference type="Gene3D" id="2.60.40.2060">
    <property type="match status" value="1"/>
</dbReference>
<evidence type="ECO:0000259" key="3">
    <source>
        <dbReference type="Pfam" id="PF18003"/>
    </source>
</evidence>